<feature type="compositionally biased region" description="Low complexity" evidence="1">
    <location>
        <begin position="78"/>
        <end position="95"/>
    </location>
</feature>
<feature type="region of interest" description="Disordered" evidence="1">
    <location>
        <begin position="555"/>
        <end position="579"/>
    </location>
</feature>
<feature type="compositionally biased region" description="Basic residues" evidence="1">
    <location>
        <begin position="738"/>
        <end position="751"/>
    </location>
</feature>
<comment type="caution">
    <text evidence="3">The sequence shown here is derived from an EMBL/GenBank/DDBJ whole genome shotgun (WGS) entry which is preliminary data.</text>
</comment>
<feature type="region of interest" description="Disordered" evidence="1">
    <location>
        <begin position="738"/>
        <end position="759"/>
    </location>
</feature>
<dbReference type="EMBL" id="JAFIQS010000005">
    <property type="protein sequence ID" value="KAG5168692.1"/>
    <property type="molecule type" value="Genomic_DNA"/>
</dbReference>
<organism evidence="3">
    <name type="scientific">Psilocybe cubensis</name>
    <name type="common">Psychedelic mushroom</name>
    <name type="synonym">Stropharia cubensis</name>
    <dbReference type="NCBI Taxonomy" id="181762"/>
    <lineage>
        <taxon>Eukaryota</taxon>
        <taxon>Fungi</taxon>
        <taxon>Dikarya</taxon>
        <taxon>Basidiomycota</taxon>
        <taxon>Agaricomycotina</taxon>
        <taxon>Agaricomycetes</taxon>
        <taxon>Agaricomycetidae</taxon>
        <taxon>Agaricales</taxon>
        <taxon>Agaricineae</taxon>
        <taxon>Strophariaceae</taxon>
        <taxon>Psilocybe</taxon>
    </lineage>
</organism>
<evidence type="ECO:0000256" key="2">
    <source>
        <dbReference type="SAM" id="Phobius"/>
    </source>
</evidence>
<evidence type="ECO:0000313" key="3">
    <source>
        <dbReference type="EMBL" id="KAG5168692.1"/>
    </source>
</evidence>
<feature type="region of interest" description="Disordered" evidence="1">
    <location>
        <begin position="289"/>
        <end position="328"/>
    </location>
</feature>
<feature type="compositionally biased region" description="Low complexity" evidence="1">
    <location>
        <begin position="107"/>
        <end position="119"/>
    </location>
</feature>
<feature type="region of interest" description="Disordered" evidence="1">
    <location>
        <begin position="25"/>
        <end position="182"/>
    </location>
</feature>
<feature type="transmembrane region" description="Helical" evidence="2">
    <location>
        <begin position="886"/>
        <end position="904"/>
    </location>
</feature>
<proteinExistence type="predicted"/>
<feature type="region of interest" description="Disordered" evidence="1">
    <location>
        <begin position="1"/>
        <end position="20"/>
    </location>
</feature>
<dbReference type="AlphaFoldDB" id="A0A8H8CJE8"/>
<protein>
    <submittedName>
        <fullName evidence="3">Uncharacterized protein</fullName>
    </submittedName>
</protein>
<gene>
    <name evidence="3" type="ORF">JR316_005244</name>
</gene>
<feature type="transmembrane region" description="Helical" evidence="2">
    <location>
        <begin position="1005"/>
        <end position="1028"/>
    </location>
</feature>
<feature type="region of interest" description="Disordered" evidence="1">
    <location>
        <begin position="406"/>
        <end position="429"/>
    </location>
</feature>
<feature type="transmembrane region" description="Helical" evidence="2">
    <location>
        <begin position="960"/>
        <end position="980"/>
    </location>
</feature>
<reference evidence="3" key="1">
    <citation type="submission" date="2021-02" db="EMBL/GenBank/DDBJ databases">
        <title>Psilocybe cubensis genome.</title>
        <authorList>
            <person name="Mckernan K.J."/>
            <person name="Crawford S."/>
            <person name="Trippe A."/>
            <person name="Kane L.T."/>
            <person name="Mclaughlin S."/>
        </authorList>
    </citation>
    <scope>NUCLEOTIDE SEQUENCE [LARGE SCALE GENOMIC DNA]</scope>
    <source>
        <strain evidence="3">MGC-MH-2018</strain>
    </source>
</reference>
<accession>A0A8H8CJE8</accession>
<feature type="transmembrane region" description="Helical" evidence="2">
    <location>
        <begin position="925"/>
        <end position="948"/>
    </location>
</feature>
<keyword evidence="2" id="KW-0812">Transmembrane</keyword>
<sequence>MSSAPSTPAGKSRWGRMGGVMRRASTVLAISRPGTPSEGVGRDSDSVSLRRSTSREIVPQPITLSPPPPGVQQKLPTPIAESPAREAAATTEPEPAVGPSPLAQQTVAPVVTEEPVEMAAPPPAKAPEEEQTSPTGYIPPPVIDSTAGNPGAFTDITESLPQADVVKDPFAPSPPSQPAPVAEVAQVVEELPVAPVAEAREVVDEVPAASTPEVAPVAEVVPAVEPSVPVEVPLPLAESPAPIKEEDAPEPVQPTEASHSYFDKPIVESILDFEVEPSVAEPVADQGEAAQYNSGPGMPVAEPSVEVEPPTDLSRQEPSVPTFVPDHPPEPEPVTPIHDEAAVPVPEVVHEAEDTAQSQPEPERQVVAEILAPTPTVPVYHDSLPSYMTMDDGHAVWGGDVMQSQPVQQAPDFPQPQQHEDAPPARSSVTPIPIPVVHEAESISRQSSIEMPNPHPEPEYTDPFADPIPAIVATDTTLGDAVHEPLIPETHPQMPVPSHEDVKGTIVMPLPPFNEVIPSSSIHRVPSTQSAYGQGNGHGPNLETDERLPLLSRPVSPSKKVHSHNGGAHTHLHTSGAFTPANHASISPLAAPSTSWDLINSSKRNYGACDQLKLHELGWLEYSLPDGTVYYVHPTRKVTTDVNLRSETLLEAVELWLDERKGRDGDNENLAGIEAWLREVKNVGKKKTGGVQVQAPVRKSGASGKGKGGSLTFYFERYWVDHNVRTVVKDDAEDHHLHTVGHVHGKGKKHTSSSSKATHEDQLDLEYRFWSFMEVYPAHCSLPINSKKEAMDILTWAWTDRLLPSAARAIPSPFKQEECQELMNLLKSFGHDHHGDNGIQTRVVARILLRVAQWRQTYFRPNKPLPTDVSKGPQLAPPPRRPFTRALFDFVVSCLCLGIPYLFIERARLSARIDEESGMMRSASPMVLIGACTCLVAAIVLSASVTFLSLPGLDSWARTAGMVAVLFATFTMVATAVAVLRHKADLERPPSVGIEGFMIISRRSVAISLPVVFLAYSIIAFITAIVLYTLRGAAVTDPSSHKHAFEDYTRWTVVGLVGTLAGIVTISMIIFRK</sequence>
<name>A0A8H8CJE8_PSICU</name>
<keyword evidence="2" id="KW-1133">Transmembrane helix</keyword>
<keyword evidence="2" id="KW-0472">Membrane</keyword>
<feature type="transmembrane region" description="Helical" evidence="2">
    <location>
        <begin position="1048"/>
        <end position="1071"/>
    </location>
</feature>
<evidence type="ECO:0000256" key="1">
    <source>
        <dbReference type="SAM" id="MobiDB-lite"/>
    </source>
</evidence>
<feature type="compositionally biased region" description="Low complexity" evidence="1">
    <location>
        <begin position="299"/>
        <end position="310"/>
    </location>
</feature>